<proteinExistence type="inferred from homology"/>
<keyword evidence="6" id="KW-1185">Reference proteome</keyword>
<dbReference type="EMBL" id="CACTIH010009056">
    <property type="protein sequence ID" value="CAA3021515.1"/>
    <property type="molecule type" value="Genomic_DNA"/>
</dbReference>
<evidence type="ECO:0000256" key="2">
    <source>
        <dbReference type="ARBA" id="ARBA00022670"/>
    </source>
</evidence>
<dbReference type="InterPro" id="IPR038765">
    <property type="entry name" value="Papain-like_cys_pep_sf"/>
</dbReference>
<sequence length="103" mass="11769">MFVYDLDKGCITSDQLKDDLKAASIIVLLLLKEINIDLETDNLATERNIKTTKQAVSGNCGIYVVEYIEFLSINGPIEQVNDFYMNRWREKMAADIFALDFDP</sequence>
<gene>
    <name evidence="5" type="ORF">OLEA9_A029230</name>
</gene>
<protein>
    <submittedName>
        <fullName evidence="5">Ubiquitin-like-specific protease 1A</fullName>
    </submittedName>
</protein>
<dbReference type="AlphaFoldDB" id="A0A8S0UU26"/>
<dbReference type="GO" id="GO:0006508">
    <property type="term" value="P:proteolysis"/>
    <property type="evidence" value="ECO:0007669"/>
    <property type="project" value="UniProtKB-KW"/>
</dbReference>
<dbReference type="Proteomes" id="UP000594638">
    <property type="component" value="Unassembled WGS sequence"/>
</dbReference>
<evidence type="ECO:0000313" key="6">
    <source>
        <dbReference type="Proteomes" id="UP000594638"/>
    </source>
</evidence>
<evidence type="ECO:0000313" key="5">
    <source>
        <dbReference type="EMBL" id="CAA3021515.1"/>
    </source>
</evidence>
<evidence type="ECO:0000256" key="3">
    <source>
        <dbReference type="ARBA" id="ARBA00022801"/>
    </source>
</evidence>
<dbReference type="GO" id="GO:0008234">
    <property type="term" value="F:cysteine-type peptidase activity"/>
    <property type="evidence" value="ECO:0007669"/>
    <property type="project" value="InterPro"/>
</dbReference>
<dbReference type="OrthoDB" id="1194492at2759"/>
<dbReference type="Gene3D" id="3.40.395.10">
    <property type="entry name" value="Adenoviral Proteinase, Chain A"/>
    <property type="match status" value="1"/>
</dbReference>
<accession>A0A8S0UU26</accession>
<organism evidence="5 6">
    <name type="scientific">Olea europaea subsp. europaea</name>
    <dbReference type="NCBI Taxonomy" id="158383"/>
    <lineage>
        <taxon>Eukaryota</taxon>
        <taxon>Viridiplantae</taxon>
        <taxon>Streptophyta</taxon>
        <taxon>Embryophyta</taxon>
        <taxon>Tracheophyta</taxon>
        <taxon>Spermatophyta</taxon>
        <taxon>Magnoliopsida</taxon>
        <taxon>eudicotyledons</taxon>
        <taxon>Gunneridae</taxon>
        <taxon>Pentapetalae</taxon>
        <taxon>asterids</taxon>
        <taxon>lamiids</taxon>
        <taxon>Lamiales</taxon>
        <taxon>Oleaceae</taxon>
        <taxon>Oleeae</taxon>
        <taxon>Olea</taxon>
    </lineage>
</organism>
<dbReference type="InterPro" id="IPR003653">
    <property type="entry name" value="Peptidase_C48_C"/>
</dbReference>
<keyword evidence="2 5" id="KW-0645">Protease</keyword>
<dbReference type="SUPFAM" id="SSF54001">
    <property type="entry name" value="Cysteine proteinases"/>
    <property type="match status" value="1"/>
</dbReference>
<keyword evidence="3" id="KW-0378">Hydrolase</keyword>
<comment type="similarity">
    <text evidence="1">Belongs to the peptidase C48 family.</text>
</comment>
<name>A0A8S0UU26_OLEEU</name>
<evidence type="ECO:0000259" key="4">
    <source>
        <dbReference type="Pfam" id="PF02902"/>
    </source>
</evidence>
<comment type="caution">
    <text evidence="5">The sequence shown here is derived from an EMBL/GenBank/DDBJ whole genome shotgun (WGS) entry which is preliminary data.</text>
</comment>
<dbReference type="Pfam" id="PF02902">
    <property type="entry name" value="Peptidase_C48"/>
    <property type="match status" value="1"/>
</dbReference>
<reference evidence="5 6" key="1">
    <citation type="submission" date="2019-12" db="EMBL/GenBank/DDBJ databases">
        <authorList>
            <person name="Alioto T."/>
            <person name="Alioto T."/>
            <person name="Gomez Garrido J."/>
        </authorList>
    </citation>
    <scope>NUCLEOTIDE SEQUENCE [LARGE SCALE GENOMIC DNA]</scope>
</reference>
<dbReference type="Gramene" id="OE9A029230T1">
    <property type="protein sequence ID" value="OE9A029230C1"/>
    <property type="gene ID" value="OE9A029230"/>
</dbReference>
<feature type="domain" description="Ubiquitin-like protease family profile" evidence="4">
    <location>
        <begin position="23"/>
        <end position="99"/>
    </location>
</feature>
<evidence type="ECO:0000256" key="1">
    <source>
        <dbReference type="ARBA" id="ARBA00005234"/>
    </source>
</evidence>